<keyword evidence="1" id="KW-1133">Transmembrane helix</keyword>
<proteinExistence type="predicted"/>
<feature type="transmembrane region" description="Helical" evidence="1">
    <location>
        <begin position="6"/>
        <end position="28"/>
    </location>
</feature>
<accession>A0A8E2JC04</accession>
<dbReference type="Proteomes" id="UP000250266">
    <property type="component" value="Unassembled WGS sequence"/>
</dbReference>
<dbReference type="AlphaFoldDB" id="A0A8E2JC04"/>
<evidence type="ECO:0000313" key="2">
    <source>
        <dbReference type="EMBL" id="OCK76817.1"/>
    </source>
</evidence>
<gene>
    <name evidence="2" type="ORF">K432DRAFT_385156</name>
</gene>
<evidence type="ECO:0000256" key="1">
    <source>
        <dbReference type="SAM" id="Phobius"/>
    </source>
</evidence>
<evidence type="ECO:0000313" key="3">
    <source>
        <dbReference type="Proteomes" id="UP000250266"/>
    </source>
</evidence>
<protein>
    <submittedName>
        <fullName evidence="2">Uncharacterized protein</fullName>
    </submittedName>
</protein>
<keyword evidence="3" id="KW-1185">Reference proteome</keyword>
<keyword evidence="1" id="KW-0812">Transmembrane</keyword>
<reference evidence="2 3" key="1">
    <citation type="journal article" date="2016" name="Nat. Commun.">
        <title>Ectomycorrhizal ecology is imprinted in the genome of the dominant symbiotic fungus Cenococcum geophilum.</title>
        <authorList>
            <consortium name="DOE Joint Genome Institute"/>
            <person name="Peter M."/>
            <person name="Kohler A."/>
            <person name="Ohm R.A."/>
            <person name="Kuo A."/>
            <person name="Krutzmann J."/>
            <person name="Morin E."/>
            <person name="Arend M."/>
            <person name="Barry K.W."/>
            <person name="Binder M."/>
            <person name="Choi C."/>
            <person name="Clum A."/>
            <person name="Copeland A."/>
            <person name="Grisel N."/>
            <person name="Haridas S."/>
            <person name="Kipfer T."/>
            <person name="LaButti K."/>
            <person name="Lindquist E."/>
            <person name="Lipzen A."/>
            <person name="Maire R."/>
            <person name="Meier B."/>
            <person name="Mihaltcheva S."/>
            <person name="Molinier V."/>
            <person name="Murat C."/>
            <person name="Poggeler S."/>
            <person name="Quandt C.A."/>
            <person name="Sperisen C."/>
            <person name="Tritt A."/>
            <person name="Tisserant E."/>
            <person name="Crous P.W."/>
            <person name="Henrissat B."/>
            <person name="Nehls U."/>
            <person name="Egli S."/>
            <person name="Spatafora J.W."/>
            <person name="Grigoriev I.V."/>
            <person name="Martin F.M."/>
        </authorList>
    </citation>
    <scope>NUCLEOTIDE SEQUENCE [LARGE SCALE GENOMIC DNA]</scope>
    <source>
        <strain evidence="2 3">CBS 459.81</strain>
    </source>
</reference>
<dbReference type="OrthoDB" id="3751678at2759"/>
<organism evidence="2 3">
    <name type="scientific">Lepidopterella palustris CBS 459.81</name>
    <dbReference type="NCBI Taxonomy" id="1314670"/>
    <lineage>
        <taxon>Eukaryota</taxon>
        <taxon>Fungi</taxon>
        <taxon>Dikarya</taxon>
        <taxon>Ascomycota</taxon>
        <taxon>Pezizomycotina</taxon>
        <taxon>Dothideomycetes</taxon>
        <taxon>Pleosporomycetidae</taxon>
        <taxon>Mytilinidiales</taxon>
        <taxon>Argynnaceae</taxon>
        <taxon>Lepidopterella</taxon>
    </lineage>
</organism>
<name>A0A8E2JC04_9PEZI</name>
<keyword evidence="1" id="KW-0472">Membrane</keyword>
<sequence>MRHPAAQAVSTILFTILFIIIIYVAVVYPKDHHEGHPAPQMDSFEIRFEDSGQPAKTDEDEGLSSPVCSPTEIIINQGEDTIIDADAAGQVSYSHTKSYNGGTTYSLKTPISGTAKDWDHPLFEIEVSSCYISCEITTIQPAPRYGTKEPACLLVLQFTFHPALSHRFKNARLSCTFKPIDPEASKDDAPVVAYHAPRTAYGGYSKTESHWTYGLSAPLQAPGGYFSITPSAERSRDRIVDHYMRIEGSARGTPRSKCVWTMGENEESKAGLPLDFQVAVVLQATRPFRLEVDIAAEIARWWKSKSVEGMAVDPRIVDPMVPRGKQFAVGEDLEDLGLGKWWSGQVDGAIMEWDAAIPRT</sequence>
<dbReference type="EMBL" id="KV745177">
    <property type="protein sequence ID" value="OCK76817.1"/>
    <property type="molecule type" value="Genomic_DNA"/>
</dbReference>